<dbReference type="Proteomes" id="UP000001064">
    <property type="component" value="Unassembled WGS sequence"/>
</dbReference>
<dbReference type="InterPro" id="IPR053331">
    <property type="entry name" value="EGF-like_comC"/>
</dbReference>
<feature type="disulfide bond" evidence="3">
    <location>
        <begin position="331"/>
        <end position="340"/>
    </location>
</feature>
<dbReference type="GeneID" id="10501738"/>
<evidence type="ECO:0000256" key="2">
    <source>
        <dbReference type="ARBA" id="ARBA00023157"/>
    </source>
</evidence>
<dbReference type="InParanoid" id="F0ZLM8"/>
<evidence type="ECO:0000256" key="1">
    <source>
        <dbReference type="ARBA" id="ARBA00022729"/>
    </source>
</evidence>
<keyword evidence="4" id="KW-0812">Transmembrane</keyword>
<dbReference type="SUPFAM" id="SSF50911">
    <property type="entry name" value="Mannose 6-phosphate receptor domain"/>
    <property type="match status" value="1"/>
</dbReference>
<keyword evidence="3" id="KW-0245">EGF-like domain</keyword>
<dbReference type="InterPro" id="IPR054484">
    <property type="entry name" value="ComC_SSD"/>
</dbReference>
<dbReference type="PROSITE" id="PS50026">
    <property type="entry name" value="EGF_3"/>
    <property type="match status" value="1"/>
</dbReference>
<dbReference type="RefSeq" id="XP_003288320.1">
    <property type="nucleotide sequence ID" value="XM_003288272.1"/>
</dbReference>
<protein>
    <submittedName>
        <fullName evidence="8">Uncharacterized protein</fullName>
    </submittedName>
</protein>
<keyword evidence="9" id="KW-1185">Reference proteome</keyword>
<feature type="domain" description="EGF-like" evidence="6">
    <location>
        <begin position="306"/>
        <end position="341"/>
    </location>
</feature>
<evidence type="ECO:0000256" key="5">
    <source>
        <dbReference type="SAM" id="SignalP"/>
    </source>
</evidence>
<feature type="domain" description="MRH" evidence="7">
    <location>
        <begin position="25"/>
        <end position="173"/>
    </location>
</feature>
<dbReference type="KEGG" id="dpp:DICPUDRAFT_33897"/>
<evidence type="ECO:0000256" key="4">
    <source>
        <dbReference type="SAM" id="Phobius"/>
    </source>
</evidence>
<keyword evidence="4" id="KW-1133">Transmembrane helix</keyword>
<accession>F0ZLM8</accession>
<dbReference type="InterPro" id="IPR044865">
    <property type="entry name" value="MRH_dom"/>
</dbReference>
<dbReference type="VEuPathDB" id="AmoebaDB:DICPUDRAFT_33897"/>
<organism evidence="8 9">
    <name type="scientific">Dictyostelium purpureum</name>
    <name type="common">Slime mold</name>
    <dbReference type="NCBI Taxonomy" id="5786"/>
    <lineage>
        <taxon>Eukaryota</taxon>
        <taxon>Amoebozoa</taxon>
        <taxon>Evosea</taxon>
        <taxon>Eumycetozoa</taxon>
        <taxon>Dictyostelia</taxon>
        <taxon>Dictyosteliales</taxon>
        <taxon>Dictyosteliaceae</taxon>
        <taxon>Dictyostelium</taxon>
    </lineage>
</organism>
<dbReference type="EMBL" id="GL871070">
    <property type="protein sequence ID" value="EGC35127.1"/>
    <property type="molecule type" value="Genomic_DNA"/>
</dbReference>
<dbReference type="OrthoDB" id="26095at2759"/>
<feature type="transmembrane region" description="Helical" evidence="4">
    <location>
        <begin position="588"/>
        <end position="611"/>
    </location>
</feature>
<dbReference type="Pfam" id="PF22933">
    <property type="entry name" value="ComC_SSD"/>
    <property type="match status" value="1"/>
</dbReference>
<comment type="caution">
    <text evidence="3">Lacks conserved residue(s) required for the propagation of feature annotation.</text>
</comment>
<dbReference type="PROSITE" id="PS51914">
    <property type="entry name" value="MRH"/>
    <property type="match status" value="1"/>
</dbReference>
<dbReference type="InterPro" id="IPR000742">
    <property type="entry name" value="EGF"/>
</dbReference>
<gene>
    <name evidence="8" type="ORF">DICPUDRAFT_33897</name>
</gene>
<keyword evidence="4" id="KW-0472">Membrane</keyword>
<dbReference type="PROSITE" id="PS00022">
    <property type="entry name" value="EGF_1"/>
    <property type="match status" value="1"/>
</dbReference>
<evidence type="ECO:0000259" key="6">
    <source>
        <dbReference type="PROSITE" id="PS50026"/>
    </source>
</evidence>
<evidence type="ECO:0000256" key="3">
    <source>
        <dbReference type="PROSITE-ProRule" id="PRU00076"/>
    </source>
</evidence>
<dbReference type="PANTHER" id="PTHR24032">
    <property type="entry name" value="EGF-LIKE DOMAIN-CONTAINING PROTEIN-RELATED-RELATED"/>
    <property type="match status" value="1"/>
</dbReference>
<sequence>MNYFIYLYIFIFIYLFNIVNSAVPTGCIYYNPNVKLNYDLTPLKLTGYQYYSTHFASRTPTFDILYNFCDTQLSSCTDISTSCLKKETDAYPPYNQLSAVGSETQTYTNNGVILSYRKPGSTSSACGTADKYSYLLLNLTCNPLQTFNVIGEGDETVACQYKINIQTKQVCGTCPGCSATHGLCNSNNGICNCDSQTTGTTCTTSRLSIDSIQSTNINGGLTTIKGYFGTPNKFGGIVEICGYFGNITSEFKLWIGNTQCIDIKPNNQTTLTCKINGGTGTKNITIQDRDLYYSSINIFKYTLTKEPLQCPNNCTNTNQGSCNIETGYCKCKYGFSGPDCSGLPIDLISLNNPPSSLNVNYLTSKSIIGNEGTQYSINLYSLVELKIDGSIEIEHPLQDIKWDVQTNSEDNKVKNTIFSSEIKGCTIQYTVEEIKEKIEYTFSNVKFSMDPNSIKTTISIKNYIYKSNLNTLQLRIISSTGGNQTDDCNNKDLNINTNNIKNNQPINYIIMSKDSKIFYTEIVNQHISDGRSTFMSSTFISKNQNDASFIIGLNLAHCVKECIIDPNYSVLVDPNYQSECPSKSNWKLAIMIVAPIVFVTLIIIISSIIYSKNSTAIKLKMYSLKNLFSKIHK</sequence>
<keyword evidence="1 5" id="KW-0732">Signal</keyword>
<feature type="chain" id="PRO_5003265216" evidence="5">
    <location>
        <begin position="22"/>
        <end position="633"/>
    </location>
</feature>
<proteinExistence type="predicted"/>
<dbReference type="PROSITE" id="PS01186">
    <property type="entry name" value="EGF_2"/>
    <property type="match status" value="1"/>
</dbReference>
<keyword evidence="2 3" id="KW-1015">Disulfide bond</keyword>
<evidence type="ECO:0000313" key="8">
    <source>
        <dbReference type="EMBL" id="EGC35127.1"/>
    </source>
</evidence>
<dbReference type="InterPro" id="IPR009011">
    <property type="entry name" value="Man6P_isomerase_rcpt-bd_dom_sf"/>
</dbReference>
<evidence type="ECO:0000313" key="9">
    <source>
        <dbReference type="Proteomes" id="UP000001064"/>
    </source>
</evidence>
<reference evidence="9" key="1">
    <citation type="journal article" date="2011" name="Genome Biol.">
        <title>Comparative genomics of the social amoebae Dictyostelium discoideum and Dictyostelium purpureum.</title>
        <authorList>
            <consortium name="US DOE Joint Genome Institute (JGI-PGF)"/>
            <person name="Sucgang R."/>
            <person name="Kuo A."/>
            <person name="Tian X."/>
            <person name="Salerno W."/>
            <person name="Parikh A."/>
            <person name="Feasley C.L."/>
            <person name="Dalin E."/>
            <person name="Tu H."/>
            <person name="Huang E."/>
            <person name="Barry K."/>
            <person name="Lindquist E."/>
            <person name="Shapiro H."/>
            <person name="Bruce D."/>
            <person name="Schmutz J."/>
            <person name="Salamov A."/>
            <person name="Fey P."/>
            <person name="Gaudet P."/>
            <person name="Anjard C."/>
            <person name="Babu M.M."/>
            <person name="Basu S."/>
            <person name="Bushmanova Y."/>
            <person name="van der Wel H."/>
            <person name="Katoh-Kurasawa M."/>
            <person name="Dinh C."/>
            <person name="Coutinho P.M."/>
            <person name="Saito T."/>
            <person name="Elias M."/>
            <person name="Schaap P."/>
            <person name="Kay R.R."/>
            <person name="Henrissat B."/>
            <person name="Eichinger L."/>
            <person name="Rivero F."/>
            <person name="Putnam N.H."/>
            <person name="West C.M."/>
            <person name="Loomis W.F."/>
            <person name="Chisholm R.L."/>
            <person name="Shaulsky G."/>
            <person name="Strassmann J.E."/>
            <person name="Queller D.C."/>
            <person name="Kuspa A."/>
            <person name="Grigoriev I.V."/>
        </authorList>
    </citation>
    <scope>NUCLEOTIDE SEQUENCE [LARGE SCALE GENOMIC DNA]</scope>
    <source>
        <strain evidence="9">QSDP1</strain>
    </source>
</reference>
<feature type="signal peptide" evidence="5">
    <location>
        <begin position="1"/>
        <end position="21"/>
    </location>
</feature>
<dbReference type="PANTHER" id="PTHR24032:SF62">
    <property type="entry name" value="EGF-LIKE DOMAIN-CONTAINING PROTEIN-RELATED"/>
    <property type="match status" value="1"/>
</dbReference>
<evidence type="ECO:0000259" key="7">
    <source>
        <dbReference type="PROSITE" id="PS51914"/>
    </source>
</evidence>
<dbReference type="AlphaFoldDB" id="F0ZLM8"/>
<name>F0ZLM8_DICPU</name>